<dbReference type="EC" id="6.3.5.2" evidence="3"/>
<dbReference type="InterPro" id="IPR052188">
    <property type="entry name" value="Ni-pincer_cofactor_biosynth"/>
</dbReference>
<evidence type="ECO:0000313" key="3">
    <source>
        <dbReference type="EMBL" id="AOR74243.1"/>
    </source>
</evidence>
<dbReference type="PANTHER" id="PTHR43169">
    <property type="entry name" value="EXSB FAMILY PROTEIN"/>
    <property type="match status" value="1"/>
</dbReference>
<dbReference type="GO" id="GO:0005524">
    <property type="term" value="F:ATP binding"/>
    <property type="evidence" value="ECO:0007669"/>
    <property type="project" value="UniProtKB-KW"/>
</dbReference>
<dbReference type="PATRIC" id="fig|1613.112.peg.817"/>
<gene>
    <name evidence="3" type="ORF">LACFE_CDS0779</name>
</gene>
<dbReference type="PANTHER" id="PTHR43169:SF2">
    <property type="entry name" value="NAD_GMP SYNTHASE DOMAIN-CONTAINING PROTEIN"/>
    <property type="match status" value="1"/>
</dbReference>
<dbReference type="PIRSF" id="PIRSF006661">
    <property type="entry name" value="PP-lp_UCP006661"/>
    <property type="match status" value="1"/>
</dbReference>
<dbReference type="InterPro" id="IPR022310">
    <property type="entry name" value="NAD/GMP_synthase"/>
</dbReference>
<dbReference type="GO" id="GO:0003922">
    <property type="term" value="F:GMP synthase (glutamine-hydrolyzing) activity"/>
    <property type="evidence" value="ECO:0007669"/>
    <property type="project" value="UniProtKB-EC"/>
</dbReference>
<reference evidence="3 4" key="1">
    <citation type="submission" date="2016-09" db="EMBL/GenBank/DDBJ databases">
        <title>Genome Sequence of the Lactobacillus fermentum strain NCC2970 (CNCM I-5068).</title>
        <authorList>
            <person name="Barretto C."/>
            <person name="Ngom-Bru C."/>
            <person name="Genevaz A."/>
            <person name="Fournier C."/>
            <person name="Moine D."/>
            <person name="Kassam M."/>
            <person name="Iltis A."/>
            <person name="Sagory-Zalkind P."/>
            <person name="Faucherand G."/>
            <person name="Descombes P."/>
            <person name="Duboux S."/>
        </authorList>
    </citation>
    <scope>NUCLEOTIDE SEQUENCE [LARGE SCALE GENOMIC DNA]</scope>
    <source>
        <strain evidence="3 4">NCC2970</strain>
    </source>
</reference>
<dbReference type="GO" id="GO:0016783">
    <property type="term" value="F:sulfurtransferase activity"/>
    <property type="evidence" value="ECO:0007669"/>
    <property type="project" value="InterPro"/>
</dbReference>
<sequence>MMMTLADKETTLQNTLKTYNRVVVGFSGGIDSTVVLKEALDVLGHDNVLAVVANSELFLDAEYEMAGQLAKDMGAQVTGIQLDYLANDQIKHNTPESWYAMKQMFYQAMTQVATQFNADAVLDGMIMDDNADFRPGLRARDEAGAVSPLQTADLYKREVRELAQSLGLTNWNKVASCSVSSRFPYNTDLTSEKLQRVMAAETYLRSLGFATVRVRVHDQIARIEVPVNQLSQLVAQNEKVSENLRQLGYEYITVDLQGFSSGRMNQTLSVAQKEKVLVG</sequence>
<evidence type="ECO:0000259" key="2">
    <source>
        <dbReference type="Pfam" id="PF02540"/>
    </source>
</evidence>
<name>A0A1D7ZWJ0_LIMFE</name>
<dbReference type="Proteomes" id="UP000094714">
    <property type="component" value="Chromosome"/>
</dbReference>
<dbReference type="InterPro" id="IPR014729">
    <property type="entry name" value="Rossmann-like_a/b/a_fold"/>
</dbReference>
<feature type="domain" description="NAD/GMP synthase" evidence="2">
    <location>
        <begin position="14"/>
        <end position="168"/>
    </location>
</feature>
<dbReference type="InterPro" id="IPR005232">
    <property type="entry name" value="LarE"/>
</dbReference>
<keyword evidence="3" id="KW-0547">Nucleotide-binding</keyword>
<proteinExistence type="predicted"/>
<dbReference type="CDD" id="cd01990">
    <property type="entry name" value="LarE-like"/>
    <property type="match status" value="1"/>
</dbReference>
<evidence type="ECO:0000313" key="4">
    <source>
        <dbReference type="Proteomes" id="UP000094714"/>
    </source>
</evidence>
<accession>A0A1D7ZWJ0</accession>
<dbReference type="Pfam" id="PF02540">
    <property type="entry name" value="NAD_synthase"/>
    <property type="match status" value="1"/>
</dbReference>
<evidence type="ECO:0000256" key="1">
    <source>
        <dbReference type="PIRSR" id="PIRSR006661-1"/>
    </source>
</evidence>
<keyword evidence="3" id="KW-0067">ATP-binding</keyword>
<organism evidence="3 4">
    <name type="scientific">Limosilactobacillus fermentum</name>
    <name type="common">Lactobacillus fermentum</name>
    <dbReference type="NCBI Taxonomy" id="1613"/>
    <lineage>
        <taxon>Bacteria</taxon>
        <taxon>Bacillati</taxon>
        <taxon>Bacillota</taxon>
        <taxon>Bacilli</taxon>
        <taxon>Lactobacillales</taxon>
        <taxon>Lactobacillaceae</taxon>
        <taxon>Limosilactobacillus</taxon>
    </lineage>
</organism>
<keyword evidence="3" id="KW-0436">Ligase</keyword>
<dbReference type="AlphaFoldDB" id="A0A1D7ZWJ0"/>
<dbReference type="EMBL" id="CP017151">
    <property type="protein sequence ID" value="AOR74243.1"/>
    <property type="molecule type" value="Genomic_DNA"/>
</dbReference>
<dbReference type="NCBIfam" id="TIGR00268">
    <property type="entry name" value="ATP-dependent sacrificial sulfur transferase LarE"/>
    <property type="match status" value="1"/>
</dbReference>
<dbReference type="SUPFAM" id="SSF52402">
    <property type="entry name" value="Adenine nucleotide alpha hydrolases-like"/>
    <property type="match status" value="1"/>
</dbReference>
<feature type="active site" description="Nucleophile and sulfur donor" evidence="1">
    <location>
        <position position="177"/>
    </location>
</feature>
<dbReference type="Gene3D" id="3.40.50.620">
    <property type="entry name" value="HUPs"/>
    <property type="match status" value="1"/>
</dbReference>
<protein>
    <submittedName>
        <fullName evidence="3">PP-loop superfamily ATP-binding protein</fullName>
        <ecNumber evidence="3">6.3.5.2</ecNumber>
    </submittedName>
</protein>